<evidence type="ECO:0000313" key="3">
    <source>
        <dbReference type="Proteomes" id="UP000563601"/>
    </source>
</evidence>
<dbReference type="AlphaFoldDB" id="A0AA89TIC8"/>
<dbReference type="EMBL" id="JACHHR010000007">
    <property type="protein sequence ID" value="MBB5213218.1"/>
    <property type="molecule type" value="Genomic_DNA"/>
</dbReference>
<name>A0AA89TIC8_9GAMM</name>
<reference evidence="2 3" key="1">
    <citation type="submission" date="2020-08" db="EMBL/GenBank/DDBJ databases">
        <title>Genomic Encyclopedia of Type Strains, Phase IV (KMG-IV): sequencing the most valuable type-strain genomes for metagenomic binning, comparative biology and taxonomic classification.</title>
        <authorList>
            <person name="Goeker M."/>
        </authorList>
    </citation>
    <scope>NUCLEOTIDE SEQUENCE [LARGE SCALE GENOMIC DNA]</scope>
    <source>
        <strain evidence="2 3">DSM 11525</strain>
    </source>
</reference>
<gene>
    <name evidence="2" type="ORF">HNQ53_003466</name>
</gene>
<accession>A0AA89TIC8</accession>
<evidence type="ECO:0000256" key="1">
    <source>
        <dbReference type="SAM" id="MobiDB-lite"/>
    </source>
</evidence>
<dbReference type="Proteomes" id="UP000563601">
    <property type="component" value="Unassembled WGS sequence"/>
</dbReference>
<proteinExistence type="predicted"/>
<organism evidence="2 3">
    <name type="scientific">Microbulbifer hydrolyticus</name>
    <dbReference type="NCBI Taxonomy" id="48074"/>
    <lineage>
        <taxon>Bacteria</taxon>
        <taxon>Pseudomonadati</taxon>
        <taxon>Pseudomonadota</taxon>
        <taxon>Gammaproteobacteria</taxon>
        <taxon>Cellvibrionales</taxon>
        <taxon>Microbulbiferaceae</taxon>
        <taxon>Microbulbifer</taxon>
    </lineage>
</organism>
<evidence type="ECO:0000313" key="2">
    <source>
        <dbReference type="EMBL" id="MBB5213218.1"/>
    </source>
</evidence>
<feature type="region of interest" description="Disordered" evidence="1">
    <location>
        <begin position="187"/>
        <end position="233"/>
    </location>
</feature>
<evidence type="ECO:0008006" key="4">
    <source>
        <dbReference type="Google" id="ProtNLM"/>
    </source>
</evidence>
<protein>
    <recommendedName>
        <fullName evidence="4">Transglycosylase SLT domain-containing protein</fullName>
    </recommendedName>
</protein>
<sequence length="233" mass="25765">MGICLDELRLLVVRPTLKQLRAWSPGMEALLLGTAAQESELGFHLKLGTRHGMGIFQILPSTHRQIWDKYLINFPALASKVRGLASQRDFLQHPHAELATNLRYATAIAWLVYRAAGVEKVESGDLPKMAKLWKKHFHHGPSASLRDFVNSYSKLIKPEKNALPENETAAANATAAKSDTLLIEEEELAPVKGSAPRYTSAAQAQPSPPRGHRRESTSPPTARSNARRPQARV</sequence>
<comment type="caution">
    <text evidence="2">The sequence shown here is derived from an EMBL/GenBank/DDBJ whole genome shotgun (WGS) entry which is preliminary data.</text>
</comment>